<dbReference type="Proteomes" id="UP000198851">
    <property type="component" value="Unassembled WGS sequence"/>
</dbReference>
<dbReference type="STRING" id="1280847.SAMN04488036_101311"/>
<dbReference type="OrthoDB" id="7659281at2"/>
<dbReference type="PROSITE" id="PS51257">
    <property type="entry name" value="PROKAR_LIPOPROTEIN"/>
    <property type="match status" value="1"/>
</dbReference>
<proteinExistence type="predicted"/>
<dbReference type="AlphaFoldDB" id="A0A1I4AEZ0"/>
<dbReference type="RefSeq" id="WP_093319406.1">
    <property type="nucleotide sequence ID" value="NZ_FOSZ01000001.1"/>
</dbReference>
<sequence>MMARTLILVTCAGLALTACTNRNKDDQFAFNGIHFQSKSDEVSKDARDRFFVNVKGANQDLAAAREAGRYEGTRYCIAEYGTSRIEWVVGPENEATVPVDDVLRLEGICRPL</sequence>
<evidence type="ECO:0000313" key="1">
    <source>
        <dbReference type="EMBL" id="SFK54289.1"/>
    </source>
</evidence>
<evidence type="ECO:0008006" key="3">
    <source>
        <dbReference type="Google" id="ProtNLM"/>
    </source>
</evidence>
<protein>
    <recommendedName>
        <fullName evidence="3">Lipoprotein</fullName>
    </recommendedName>
</protein>
<name>A0A1I4AEZ0_9RHOB</name>
<reference evidence="2" key="1">
    <citation type="submission" date="2016-10" db="EMBL/GenBank/DDBJ databases">
        <authorList>
            <person name="Varghese N."/>
            <person name="Submissions S."/>
        </authorList>
    </citation>
    <scope>NUCLEOTIDE SEQUENCE [LARGE SCALE GENOMIC DNA]</scope>
    <source>
        <strain evidence="2">DSM 28453</strain>
    </source>
</reference>
<evidence type="ECO:0000313" key="2">
    <source>
        <dbReference type="Proteomes" id="UP000198851"/>
    </source>
</evidence>
<dbReference type="EMBL" id="FOSZ01000001">
    <property type="protein sequence ID" value="SFK54289.1"/>
    <property type="molecule type" value="Genomic_DNA"/>
</dbReference>
<keyword evidence="2" id="KW-1185">Reference proteome</keyword>
<organism evidence="1 2">
    <name type="scientific">Shimia haliotis</name>
    <dbReference type="NCBI Taxonomy" id="1280847"/>
    <lineage>
        <taxon>Bacteria</taxon>
        <taxon>Pseudomonadati</taxon>
        <taxon>Pseudomonadota</taxon>
        <taxon>Alphaproteobacteria</taxon>
        <taxon>Rhodobacterales</taxon>
        <taxon>Roseobacteraceae</taxon>
    </lineage>
</organism>
<gene>
    <name evidence="1" type="ORF">SAMN04488036_101311</name>
</gene>
<accession>A0A1I4AEZ0</accession>